<evidence type="ECO:0000256" key="2">
    <source>
        <dbReference type="SAM" id="SignalP"/>
    </source>
</evidence>
<reference evidence="5" key="2">
    <citation type="submission" date="2012-11" db="EMBL/GenBank/DDBJ databases">
        <authorList>
            <person name="Kuo A."/>
            <person name="Curtis B.A."/>
            <person name="Tanifuji G."/>
            <person name="Burki F."/>
            <person name="Gruber A."/>
            <person name="Irimia M."/>
            <person name="Maruyama S."/>
            <person name="Arias M.C."/>
            <person name="Ball S.G."/>
            <person name="Gile G.H."/>
            <person name="Hirakawa Y."/>
            <person name="Hopkins J.F."/>
            <person name="Rensing S.A."/>
            <person name="Schmutz J."/>
            <person name="Symeonidi A."/>
            <person name="Elias M."/>
            <person name="Eveleigh R.J."/>
            <person name="Herman E.K."/>
            <person name="Klute M.J."/>
            <person name="Nakayama T."/>
            <person name="Obornik M."/>
            <person name="Reyes-Prieto A."/>
            <person name="Armbrust E.V."/>
            <person name="Aves S.J."/>
            <person name="Beiko R.G."/>
            <person name="Coutinho P."/>
            <person name="Dacks J.B."/>
            <person name="Durnford D.G."/>
            <person name="Fast N.M."/>
            <person name="Green B.R."/>
            <person name="Grisdale C."/>
            <person name="Hempe F."/>
            <person name="Henrissat B."/>
            <person name="Hoppner M.P."/>
            <person name="Ishida K.-I."/>
            <person name="Kim E."/>
            <person name="Koreny L."/>
            <person name="Kroth P.G."/>
            <person name="Liu Y."/>
            <person name="Malik S.-B."/>
            <person name="Maier U.G."/>
            <person name="McRose D."/>
            <person name="Mock T."/>
            <person name="Neilson J.A."/>
            <person name="Onodera N.T."/>
            <person name="Poole A.M."/>
            <person name="Pritham E.J."/>
            <person name="Richards T.A."/>
            <person name="Rocap G."/>
            <person name="Roy S.W."/>
            <person name="Sarai C."/>
            <person name="Schaack S."/>
            <person name="Shirato S."/>
            <person name="Slamovits C.H."/>
            <person name="Spencer D.F."/>
            <person name="Suzuki S."/>
            <person name="Worden A.Z."/>
            <person name="Zauner S."/>
            <person name="Barry K."/>
            <person name="Bell C."/>
            <person name="Bharti A.K."/>
            <person name="Crow J.A."/>
            <person name="Grimwood J."/>
            <person name="Kramer R."/>
            <person name="Lindquist E."/>
            <person name="Lucas S."/>
            <person name="Salamov A."/>
            <person name="McFadden G.I."/>
            <person name="Lane C.E."/>
            <person name="Keeling P.J."/>
            <person name="Gray M.W."/>
            <person name="Grigoriev I.V."/>
            <person name="Archibald J.M."/>
        </authorList>
    </citation>
    <scope>NUCLEOTIDE SEQUENCE</scope>
    <source>
        <strain evidence="5">CCMP2712</strain>
    </source>
</reference>
<accession>L1JP41</accession>
<reference evidence="3 5" key="1">
    <citation type="journal article" date="2012" name="Nature">
        <title>Algal genomes reveal evolutionary mosaicism and the fate of nucleomorphs.</title>
        <authorList>
            <consortium name="DOE Joint Genome Institute"/>
            <person name="Curtis B.A."/>
            <person name="Tanifuji G."/>
            <person name="Burki F."/>
            <person name="Gruber A."/>
            <person name="Irimia M."/>
            <person name="Maruyama S."/>
            <person name="Arias M.C."/>
            <person name="Ball S.G."/>
            <person name="Gile G.H."/>
            <person name="Hirakawa Y."/>
            <person name="Hopkins J.F."/>
            <person name="Kuo A."/>
            <person name="Rensing S.A."/>
            <person name="Schmutz J."/>
            <person name="Symeonidi A."/>
            <person name="Elias M."/>
            <person name="Eveleigh R.J."/>
            <person name="Herman E.K."/>
            <person name="Klute M.J."/>
            <person name="Nakayama T."/>
            <person name="Obornik M."/>
            <person name="Reyes-Prieto A."/>
            <person name="Armbrust E.V."/>
            <person name="Aves S.J."/>
            <person name="Beiko R.G."/>
            <person name="Coutinho P."/>
            <person name="Dacks J.B."/>
            <person name="Durnford D.G."/>
            <person name="Fast N.M."/>
            <person name="Green B.R."/>
            <person name="Grisdale C.J."/>
            <person name="Hempel F."/>
            <person name="Henrissat B."/>
            <person name="Hoppner M.P."/>
            <person name="Ishida K."/>
            <person name="Kim E."/>
            <person name="Koreny L."/>
            <person name="Kroth P.G."/>
            <person name="Liu Y."/>
            <person name="Malik S.B."/>
            <person name="Maier U.G."/>
            <person name="McRose D."/>
            <person name="Mock T."/>
            <person name="Neilson J.A."/>
            <person name="Onodera N.T."/>
            <person name="Poole A.M."/>
            <person name="Pritham E.J."/>
            <person name="Richards T.A."/>
            <person name="Rocap G."/>
            <person name="Roy S.W."/>
            <person name="Sarai C."/>
            <person name="Schaack S."/>
            <person name="Shirato S."/>
            <person name="Slamovits C.H."/>
            <person name="Spencer D.F."/>
            <person name="Suzuki S."/>
            <person name="Worden A.Z."/>
            <person name="Zauner S."/>
            <person name="Barry K."/>
            <person name="Bell C."/>
            <person name="Bharti A.K."/>
            <person name="Crow J.A."/>
            <person name="Grimwood J."/>
            <person name="Kramer R."/>
            <person name="Lindquist E."/>
            <person name="Lucas S."/>
            <person name="Salamov A."/>
            <person name="McFadden G.I."/>
            <person name="Lane C.E."/>
            <person name="Keeling P.J."/>
            <person name="Gray M.W."/>
            <person name="Grigoriev I.V."/>
            <person name="Archibald J.M."/>
        </authorList>
    </citation>
    <scope>NUCLEOTIDE SEQUENCE</scope>
    <source>
        <strain evidence="3 5">CCMP2712</strain>
    </source>
</reference>
<protein>
    <submittedName>
        <fullName evidence="3 4">Uncharacterized protein</fullName>
    </submittedName>
</protein>
<feature type="signal peptide" evidence="2">
    <location>
        <begin position="1"/>
        <end position="17"/>
    </location>
</feature>
<dbReference type="EMBL" id="JH992979">
    <property type="protein sequence ID" value="EKX50227.1"/>
    <property type="molecule type" value="Genomic_DNA"/>
</dbReference>
<feature type="region of interest" description="Disordered" evidence="1">
    <location>
        <begin position="98"/>
        <end position="158"/>
    </location>
</feature>
<dbReference type="HOGENOM" id="CLU_1672602_0_0_1"/>
<organism evidence="3">
    <name type="scientific">Guillardia theta (strain CCMP2712)</name>
    <name type="common">Cryptophyte</name>
    <dbReference type="NCBI Taxonomy" id="905079"/>
    <lineage>
        <taxon>Eukaryota</taxon>
        <taxon>Cryptophyceae</taxon>
        <taxon>Pyrenomonadales</taxon>
        <taxon>Geminigeraceae</taxon>
        <taxon>Guillardia</taxon>
    </lineage>
</organism>
<feature type="compositionally biased region" description="Polar residues" evidence="1">
    <location>
        <begin position="51"/>
        <end position="76"/>
    </location>
</feature>
<feature type="chain" id="PRO_5008771584" evidence="2">
    <location>
        <begin position="18"/>
        <end position="158"/>
    </location>
</feature>
<feature type="compositionally biased region" description="Low complexity" evidence="1">
    <location>
        <begin position="123"/>
        <end position="138"/>
    </location>
</feature>
<reference evidence="4" key="3">
    <citation type="submission" date="2016-03" db="UniProtKB">
        <authorList>
            <consortium name="EnsemblProtists"/>
        </authorList>
    </citation>
    <scope>IDENTIFICATION</scope>
</reference>
<evidence type="ECO:0000313" key="3">
    <source>
        <dbReference type="EMBL" id="EKX50227.1"/>
    </source>
</evidence>
<evidence type="ECO:0000313" key="5">
    <source>
        <dbReference type="Proteomes" id="UP000011087"/>
    </source>
</evidence>
<dbReference type="KEGG" id="gtt:GUITHDRAFT_151253"/>
<dbReference type="GeneID" id="17306842"/>
<feature type="compositionally biased region" description="Basic and acidic residues" evidence="1">
    <location>
        <begin position="140"/>
        <end position="150"/>
    </location>
</feature>
<name>L1JP41_GUITC</name>
<dbReference type="AlphaFoldDB" id="L1JP41"/>
<keyword evidence="5" id="KW-1185">Reference proteome</keyword>
<evidence type="ECO:0000256" key="1">
    <source>
        <dbReference type="SAM" id="MobiDB-lite"/>
    </source>
</evidence>
<gene>
    <name evidence="3" type="ORF">GUITHDRAFT_151253</name>
</gene>
<feature type="region of interest" description="Disordered" evidence="1">
    <location>
        <begin position="41"/>
        <end position="82"/>
    </location>
</feature>
<dbReference type="PaxDb" id="55529-EKX50227"/>
<evidence type="ECO:0000313" key="4">
    <source>
        <dbReference type="EnsemblProtists" id="EKX50227"/>
    </source>
</evidence>
<dbReference type="EnsemblProtists" id="EKX50227">
    <property type="protein sequence ID" value="EKX50227"/>
    <property type="gene ID" value="GUITHDRAFT_151253"/>
</dbReference>
<proteinExistence type="predicted"/>
<dbReference type="Proteomes" id="UP000011087">
    <property type="component" value="Unassembled WGS sequence"/>
</dbReference>
<sequence length="158" mass="16760">MLSLLPLLISTFVGSIAEVYLAHAEYRKQYRARKMIRSEAQVPGQALLSRSGATTRLPDSTSPAAAGTQRNPSQGGQPWLSKKELLRLYQQRGLLPTLPAVPTTSAPTSAPGAHPSSFAAAHGSSNSCSSRQAASGSGESEERRDVRNDQESESSPPS</sequence>
<dbReference type="RefSeq" id="XP_005837207.1">
    <property type="nucleotide sequence ID" value="XM_005837150.1"/>
</dbReference>
<keyword evidence="2" id="KW-0732">Signal</keyword>